<organism evidence="2 3">
    <name type="scientific">[Torrubiella] hemipterigena</name>
    <dbReference type="NCBI Taxonomy" id="1531966"/>
    <lineage>
        <taxon>Eukaryota</taxon>
        <taxon>Fungi</taxon>
        <taxon>Dikarya</taxon>
        <taxon>Ascomycota</taxon>
        <taxon>Pezizomycotina</taxon>
        <taxon>Sordariomycetes</taxon>
        <taxon>Hypocreomycetidae</taxon>
        <taxon>Hypocreales</taxon>
        <taxon>Clavicipitaceae</taxon>
        <taxon>Clavicipitaceae incertae sedis</taxon>
        <taxon>'Torrubiella' clade</taxon>
    </lineage>
</organism>
<proteinExistence type="predicted"/>
<evidence type="ECO:0000313" key="3">
    <source>
        <dbReference type="Proteomes" id="UP000039046"/>
    </source>
</evidence>
<feature type="compositionally biased region" description="Polar residues" evidence="1">
    <location>
        <begin position="453"/>
        <end position="483"/>
    </location>
</feature>
<feature type="region of interest" description="Disordered" evidence="1">
    <location>
        <begin position="73"/>
        <end position="503"/>
    </location>
</feature>
<feature type="compositionally biased region" description="Basic residues" evidence="1">
    <location>
        <begin position="379"/>
        <end position="391"/>
    </location>
</feature>
<dbReference type="AlphaFoldDB" id="A0A0A1T2K7"/>
<feature type="compositionally biased region" description="Polar residues" evidence="1">
    <location>
        <begin position="265"/>
        <end position="286"/>
    </location>
</feature>
<dbReference type="EMBL" id="CDHN01000001">
    <property type="protein sequence ID" value="CEJ80487.1"/>
    <property type="molecule type" value="Genomic_DNA"/>
</dbReference>
<feature type="compositionally biased region" description="Low complexity" evidence="1">
    <location>
        <begin position="287"/>
        <end position="300"/>
    </location>
</feature>
<feature type="compositionally biased region" description="Low complexity" evidence="1">
    <location>
        <begin position="245"/>
        <end position="259"/>
    </location>
</feature>
<keyword evidence="3" id="KW-1185">Reference proteome</keyword>
<dbReference type="STRING" id="1531966.A0A0A1T2K7"/>
<sequence length="715" mass="79963">MEAAAKTVELLTQRHLPEKPHQLSYSQDWRYRPPTTEEPRRIEEWYSSRLQYMTFLSDADRGVLLTRSYYDMREESQKGTPHEATASSKSAGEKKKLSLSDYKNKKTTNASASPPEPAIAKSKEADRPSGTRHVSESKNLNDARAKYRESEPENRRHTTHVVDMSLPPKPPTKHGLPPRPPSPNGKRRYNEHDDDNRPQKRNRPEATRHPDDRRPQAHDDRRREQGRRDTNSYDSTLPNGRTSNRGPSGLSQSRSPSSHSRGEPTNGTRQAQSGNSRGTPTKINTQPKSSVPPLLSPLRLSFEEQSSTRNEKIRPEPRKPKTKLPPLLSPTLPPIVEAALGRKKSDSSESEDRYRDEKRSPPRYQKPSGDQSDDDIPLKKRRLIVKLRIPKSLRQAAKRLLALPPGRERSDDEEMVAHPRKRPTGDDGRSDSVGMKKTASSRSLAPTTPPRKGTTSMSRVNSNASIAHTPGDSFQATPTSGSVSMDRRANGSTSQDPSKAAKSMLDKEGRLGQLGRRLKHEADVALGSKARSPSSASSAGGPSSIKLGYVVALESLLAFMLSFQAKNLYRGMCNKKHDPGSWLSMLPLLSFFQDNIMRRPAADSLSRQGIAPLQALILLLHALSVEEIVKCFANVGPDAVSLQELLKHERSRSRLWTQLREANATIESDRLRADIHPWTTLDEVADNVIKILRRWCADEEVNWVPEIGPRDYGRG</sequence>
<feature type="compositionally biased region" description="Basic and acidic residues" evidence="1">
    <location>
        <begin position="121"/>
        <end position="156"/>
    </location>
</feature>
<feature type="region of interest" description="Disordered" evidence="1">
    <location>
        <begin position="1"/>
        <end position="38"/>
    </location>
</feature>
<dbReference type="Proteomes" id="UP000039046">
    <property type="component" value="Unassembled WGS sequence"/>
</dbReference>
<name>A0A0A1T2K7_9HYPO</name>
<feature type="compositionally biased region" description="Basic and acidic residues" evidence="1">
    <location>
        <begin position="343"/>
        <end position="360"/>
    </location>
</feature>
<feature type="compositionally biased region" description="Basic and acidic residues" evidence="1">
    <location>
        <begin position="188"/>
        <end position="231"/>
    </location>
</feature>
<reference evidence="2 3" key="1">
    <citation type="journal article" date="2015" name="Genome Announc.">
        <title>Draft Genome Sequence and Gene Annotation of the Entomopathogenic Fungus Verticillium hemipterigenum.</title>
        <authorList>
            <person name="Horn F."/>
            <person name="Habel A."/>
            <person name="Scharf D.H."/>
            <person name="Dworschak J."/>
            <person name="Brakhage A.A."/>
            <person name="Guthke R."/>
            <person name="Hertweck C."/>
            <person name="Linde J."/>
        </authorList>
    </citation>
    <scope>NUCLEOTIDE SEQUENCE [LARGE SCALE GENOMIC DNA]</scope>
</reference>
<gene>
    <name evidence="2" type="ORF">VHEMI00666</name>
</gene>
<protein>
    <submittedName>
        <fullName evidence="2">Uncharacterized protein</fullName>
    </submittedName>
</protein>
<feature type="compositionally biased region" description="Basic and acidic residues" evidence="1">
    <location>
        <begin position="309"/>
        <end position="319"/>
    </location>
</feature>
<evidence type="ECO:0000313" key="2">
    <source>
        <dbReference type="EMBL" id="CEJ80487.1"/>
    </source>
</evidence>
<dbReference type="HOGENOM" id="CLU_013115_0_0_1"/>
<feature type="compositionally biased region" description="Polar residues" evidence="1">
    <location>
        <begin position="232"/>
        <end position="244"/>
    </location>
</feature>
<evidence type="ECO:0000256" key="1">
    <source>
        <dbReference type="SAM" id="MobiDB-lite"/>
    </source>
</evidence>
<feature type="compositionally biased region" description="Basic and acidic residues" evidence="1">
    <location>
        <begin position="29"/>
        <end position="38"/>
    </location>
</feature>
<dbReference type="OrthoDB" id="284473at2759"/>
<feature type="compositionally biased region" description="Basic and acidic residues" evidence="1">
    <location>
        <begin position="91"/>
        <end position="104"/>
    </location>
</feature>
<accession>A0A0A1T2K7</accession>